<evidence type="ECO:0000313" key="1">
    <source>
        <dbReference type="EMBL" id="GFP22087.1"/>
    </source>
</evidence>
<dbReference type="AlphaFoldDB" id="A0A6V8NPT8"/>
<protein>
    <submittedName>
        <fullName evidence="1">Uncharacterized protein</fullName>
    </submittedName>
</protein>
<organism evidence="1 2">
    <name type="scientific">Candidatus Hakubella thermalkaliphila</name>
    <dbReference type="NCBI Taxonomy" id="2754717"/>
    <lineage>
        <taxon>Bacteria</taxon>
        <taxon>Bacillati</taxon>
        <taxon>Actinomycetota</taxon>
        <taxon>Actinomycetota incertae sedis</taxon>
        <taxon>Candidatus Hakubellales</taxon>
        <taxon>Candidatus Hakubellaceae</taxon>
        <taxon>Candidatus Hakubella</taxon>
    </lineage>
</organism>
<gene>
    <name evidence="1" type="ORF">HKBW3S06_01314</name>
</gene>
<evidence type="ECO:0000313" key="2">
    <source>
        <dbReference type="Proteomes" id="UP000580051"/>
    </source>
</evidence>
<feature type="non-terminal residue" evidence="1">
    <location>
        <position position="75"/>
    </location>
</feature>
<reference evidence="1 2" key="1">
    <citation type="journal article" date="2020" name="Front. Microbiol.">
        <title>Single-cell genomics of novel Actinobacteria with the Wood-Ljungdahl pathway discovered in a serpentinizing system.</title>
        <authorList>
            <person name="Merino N."/>
            <person name="Kawai M."/>
            <person name="Boyd E.S."/>
            <person name="Colman D.R."/>
            <person name="McGlynn S.E."/>
            <person name="Nealson K.H."/>
            <person name="Kurokawa K."/>
            <person name="Hongoh Y."/>
        </authorList>
    </citation>
    <scope>NUCLEOTIDE SEQUENCE [LARGE SCALE GENOMIC DNA]</scope>
    <source>
        <strain evidence="1 2">S06</strain>
    </source>
</reference>
<accession>A0A6V8NPT8</accession>
<dbReference type="EMBL" id="BLRV01000205">
    <property type="protein sequence ID" value="GFP22087.1"/>
    <property type="molecule type" value="Genomic_DNA"/>
</dbReference>
<name>A0A6V8NPT8_9ACTN</name>
<comment type="caution">
    <text evidence="1">The sequence shown here is derived from an EMBL/GenBank/DDBJ whole genome shotgun (WGS) entry which is preliminary data.</text>
</comment>
<proteinExistence type="predicted"/>
<sequence>MLGVSTCWRSVRSNSGKAILEDMRNLGIKAVELEYRVSPEVFAQMQPALEKRQPMVISMHNVFPAPEPPRKPGGD</sequence>
<dbReference type="Proteomes" id="UP000580051">
    <property type="component" value="Unassembled WGS sequence"/>
</dbReference>